<dbReference type="NCBIfam" id="TIGR01733">
    <property type="entry name" value="AA-adenyl-dom"/>
    <property type="match status" value="1"/>
</dbReference>
<dbReference type="GO" id="GO:0016874">
    <property type="term" value="F:ligase activity"/>
    <property type="evidence" value="ECO:0007669"/>
    <property type="project" value="UniProtKB-KW"/>
</dbReference>
<dbReference type="InterPro" id="IPR000873">
    <property type="entry name" value="AMP-dep_synth/lig_dom"/>
</dbReference>
<dbReference type="InterPro" id="IPR001242">
    <property type="entry name" value="Condensation_dom"/>
</dbReference>
<evidence type="ECO:0000256" key="5">
    <source>
        <dbReference type="ARBA" id="ARBA00022450"/>
    </source>
</evidence>
<dbReference type="Gene3D" id="3.30.559.10">
    <property type="entry name" value="Chloramphenicol acetyltransferase-like domain"/>
    <property type="match status" value="1"/>
</dbReference>
<dbReference type="InterPro" id="IPR010071">
    <property type="entry name" value="AA_adenyl_dom"/>
</dbReference>
<dbReference type="InterPro" id="IPR009081">
    <property type="entry name" value="PP-bd_ACP"/>
</dbReference>
<dbReference type="FunFam" id="1.10.1200.10:FF:000016">
    <property type="entry name" value="Non-ribosomal peptide synthase"/>
    <property type="match status" value="1"/>
</dbReference>
<dbReference type="Pfam" id="PF00501">
    <property type="entry name" value="AMP-binding"/>
    <property type="match status" value="1"/>
</dbReference>
<dbReference type="InterPro" id="IPR029058">
    <property type="entry name" value="AB_hydrolase_fold"/>
</dbReference>
<comment type="caution">
    <text evidence="10">The sequence shown here is derived from an EMBL/GenBank/DDBJ whole genome shotgun (WGS) entry which is preliminary data.</text>
</comment>
<evidence type="ECO:0000256" key="8">
    <source>
        <dbReference type="ARBA" id="ARBA00033440"/>
    </source>
</evidence>
<dbReference type="Gene3D" id="3.30.300.30">
    <property type="match status" value="1"/>
</dbReference>
<evidence type="ECO:0000256" key="6">
    <source>
        <dbReference type="ARBA" id="ARBA00022553"/>
    </source>
</evidence>
<gene>
    <name evidence="10" type="ORF">BKA16_004350</name>
</gene>
<dbReference type="FunFam" id="3.30.559.10:FF:000023">
    <property type="entry name" value="Non-ribosomal peptide synthetase"/>
    <property type="match status" value="1"/>
</dbReference>
<keyword evidence="6" id="KW-0597">Phosphoprotein</keyword>
<dbReference type="PROSITE" id="PS00455">
    <property type="entry name" value="AMP_BINDING"/>
    <property type="match status" value="1"/>
</dbReference>
<evidence type="ECO:0000313" key="11">
    <source>
        <dbReference type="Proteomes" id="UP000551501"/>
    </source>
</evidence>
<dbReference type="InterPro" id="IPR042099">
    <property type="entry name" value="ANL_N_sf"/>
</dbReference>
<dbReference type="AlphaFoldDB" id="A0A840F5U7"/>
<dbReference type="InterPro" id="IPR036736">
    <property type="entry name" value="ACP-like_sf"/>
</dbReference>
<dbReference type="Gene3D" id="3.40.50.1820">
    <property type="entry name" value="alpha/beta hydrolase"/>
    <property type="match status" value="1"/>
</dbReference>
<dbReference type="GO" id="GO:0031177">
    <property type="term" value="F:phosphopantetheine binding"/>
    <property type="evidence" value="ECO:0007669"/>
    <property type="project" value="InterPro"/>
</dbReference>
<comment type="cofactor">
    <cofactor evidence="1">
        <name>pantetheine 4'-phosphate</name>
        <dbReference type="ChEBI" id="CHEBI:47942"/>
    </cofactor>
</comment>
<name>A0A840F5U7_9ACTN</name>
<keyword evidence="7" id="KW-0436">Ligase</keyword>
<dbReference type="PROSITE" id="PS00012">
    <property type="entry name" value="PHOSPHOPANTETHEINE"/>
    <property type="match status" value="1"/>
</dbReference>
<dbReference type="Pfam" id="PF00668">
    <property type="entry name" value="Condensation"/>
    <property type="match status" value="1"/>
</dbReference>
<feature type="domain" description="Carrier" evidence="9">
    <location>
        <begin position="1041"/>
        <end position="1117"/>
    </location>
</feature>
<dbReference type="Gene3D" id="3.30.559.30">
    <property type="entry name" value="Nonribosomal peptide synthetase, condensation domain"/>
    <property type="match status" value="1"/>
</dbReference>
<dbReference type="PANTHER" id="PTHR45527:SF10">
    <property type="entry name" value="PYOCHELIN SYNTHASE PCHF"/>
    <property type="match status" value="1"/>
</dbReference>
<dbReference type="InterPro" id="IPR006162">
    <property type="entry name" value="Ppantetheine_attach_site"/>
</dbReference>
<dbReference type="CDD" id="cd19535">
    <property type="entry name" value="Cyc_NRPS"/>
    <property type="match status" value="1"/>
</dbReference>
<evidence type="ECO:0000256" key="3">
    <source>
        <dbReference type="ARBA" id="ARBA00007380"/>
    </source>
</evidence>
<accession>A0A840F5U7</accession>
<proteinExistence type="inferred from homology"/>
<comment type="similarity">
    <text evidence="3">Belongs to the ATP-dependent AMP-binding enzyme family. MbtB subfamily.</text>
</comment>
<dbReference type="SUPFAM" id="SSF56801">
    <property type="entry name" value="Acetyl-CoA synthetase-like"/>
    <property type="match status" value="1"/>
</dbReference>
<dbReference type="EMBL" id="JACIFP010000001">
    <property type="protein sequence ID" value="MBB4137798.1"/>
    <property type="molecule type" value="Genomic_DNA"/>
</dbReference>
<reference evidence="10 11" key="1">
    <citation type="submission" date="2020-08" db="EMBL/GenBank/DDBJ databases">
        <title>Sequencing the genomes of 1000 actinobacteria strains.</title>
        <authorList>
            <person name="Klenk H.-P."/>
        </authorList>
    </citation>
    <scope>NUCLEOTIDE SEQUENCE [LARGE SCALE GENOMIC DNA]</scope>
    <source>
        <strain evidence="10 11">DSM 45298</strain>
    </source>
</reference>
<dbReference type="GO" id="GO:0044550">
    <property type="term" value="P:secondary metabolite biosynthetic process"/>
    <property type="evidence" value="ECO:0007669"/>
    <property type="project" value="TreeGrafter"/>
</dbReference>
<dbReference type="GO" id="GO:0000036">
    <property type="term" value="F:acyl carrier activity"/>
    <property type="evidence" value="ECO:0007669"/>
    <property type="project" value="TreeGrafter"/>
</dbReference>
<dbReference type="InterPro" id="IPR020806">
    <property type="entry name" value="PKS_PP-bd"/>
</dbReference>
<keyword evidence="11" id="KW-1185">Reference proteome</keyword>
<dbReference type="GO" id="GO:0005737">
    <property type="term" value="C:cytoplasm"/>
    <property type="evidence" value="ECO:0007669"/>
    <property type="project" value="TreeGrafter"/>
</dbReference>
<dbReference type="InterPro" id="IPR023213">
    <property type="entry name" value="CAT-like_dom_sf"/>
</dbReference>
<dbReference type="RefSeq" id="WP_343067569.1">
    <property type="nucleotide sequence ID" value="NZ_BAABHL010000001.1"/>
</dbReference>
<dbReference type="PROSITE" id="PS50075">
    <property type="entry name" value="CARRIER"/>
    <property type="match status" value="1"/>
</dbReference>
<dbReference type="InterPro" id="IPR057737">
    <property type="entry name" value="Condensation_MtbB-like"/>
</dbReference>
<dbReference type="FunFam" id="3.30.559.30:FF:000006">
    <property type="entry name" value="Yersiniabactin polyketide/non-ribosomal peptide synthetase"/>
    <property type="match status" value="1"/>
</dbReference>
<dbReference type="Gene3D" id="1.10.1200.10">
    <property type="entry name" value="ACP-like"/>
    <property type="match status" value="1"/>
</dbReference>
<protein>
    <recommendedName>
        <fullName evidence="4">Phenyloxazoline synthase MbtB</fullName>
    </recommendedName>
    <alternativeName>
        <fullName evidence="8">Mycobactin synthetase protein B</fullName>
    </alternativeName>
</protein>
<evidence type="ECO:0000313" key="10">
    <source>
        <dbReference type="EMBL" id="MBB4137798.1"/>
    </source>
</evidence>
<dbReference type="GO" id="GO:0043041">
    <property type="term" value="P:amino acid activation for nonribosomal peptide biosynthetic process"/>
    <property type="evidence" value="ECO:0007669"/>
    <property type="project" value="TreeGrafter"/>
</dbReference>
<evidence type="ECO:0000259" key="9">
    <source>
        <dbReference type="PROSITE" id="PS50075"/>
    </source>
</evidence>
<evidence type="ECO:0000256" key="7">
    <source>
        <dbReference type="ARBA" id="ARBA00022598"/>
    </source>
</evidence>
<dbReference type="Proteomes" id="UP000551501">
    <property type="component" value="Unassembled WGS sequence"/>
</dbReference>
<dbReference type="UniPathway" id="UPA00011"/>
<dbReference type="SUPFAM" id="SSF52777">
    <property type="entry name" value="CoA-dependent acyltransferases"/>
    <property type="match status" value="2"/>
</dbReference>
<keyword evidence="5" id="KW-0596">Phosphopantetheine</keyword>
<dbReference type="SUPFAM" id="SSF47336">
    <property type="entry name" value="ACP-like"/>
    <property type="match status" value="2"/>
</dbReference>
<dbReference type="InterPro" id="IPR045851">
    <property type="entry name" value="AMP-bd_C_sf"/>
</dbReference>
<comment type="pathway">
    <text evidence="2">Siderophore biosynthesis; mycobactin biosynthesis.</text>
</comment>
<evidence type="ECO:0000256" key="4">
    <source>
        <dbReference type="ARBA" id="ARBA00016743"/>
    </source>
</evidence>
<sequence>METPDMNDLHRRVAELIDVPADEFGPDENLIECGLQSLQMIRFATDLRRGGVPVVFADLAATPTVRDWHRLIVERAASASVASGEETHTDEVSHDDAPFELATMQHAYWIGRRSDQPLGGVAAHLYAEFDSPTAGAAIDEDLLRAAVEALVHRHSMLRAVFDDDGSQHVPPEPRAEVYSVVDLRESSPDEVAAALGRMRDVRTHQVMPADEGKVADITLTLLPGGRHRLHVDIDMLAADALSYRTLLADLAAFYRGTGDALAPIDYSYRRYLADKPRRVEASVDRDCRWWSEHLDDLPDPPRLPLIPEHERVDPHRTVRCEHWIDADAKQRLIDRARRAGVTPAVVLAAVFAHVVGSWSTDREFLLNVPLFDREPTHPDVELLSGDFSSSIMLPVDAGHESFADLALDIQRRLHRYAAHASYPGLDVLRDLGRHRGGQLLAPVVYTSGLDLGELFADDVLAAFGDPVWIVSQGPQVVLDAQVVELRGGLLTNWDVREHAFPPGMIDAMFMRHRDLVDRLISADDEWYRPLEAPAPARQTAVRTAIGEPAADAVRCIHDGFFVHAASTPEAIAVVDETGRARSYGGVAADALTVAGGLAAEGVSAGDVVAIDLPKGADQIVAVLAILAAGAAYLPVGADQPPARVERMHAIAAPTLTVTPQSLARLRGARALAAPVPTDVSATAYVMFTSGSTGEPKGVDVPHAAVANTLRAMNDHFDVGPDDRSIALSALEFDLSVQETLGLFAVGGSVVAVDEDTRRDGVAAARLVREHGVTQLYCVPSVLDVLVTGGEQVPGWARTVATVILGGDRVLPALIERVHAVAPSARIAGLGGATETAIHHTLCEVDPQRPDPTWQCVPFGKPLPGVLARVVNDRGQDCPDWVAGELWIGGAGLADGYRADPARTAERFVEHDGERWYRTGDMTRYRPDGTIEFLGRRDDQVKIRGFRVELGEIENALRADEAVTDAIAAVHDGVLVAAVSAPDPDTDGDRIRDRLADRLPSYMIPSAVHVFGGFEQTSNGKIARAAILREIAVAATSTGSAAPTTPLERTLAALFGDVIGRDRVGADDDFFDIGGDSVLATRLAGLIGQTLQTSSLTVADLFAARTPRSLARRLESRAADIERIDAVAQVFVEVLDLSDGELDELAASESAEPNGGVR</sequence>
<evidence type="ECO:0000256" key="1">
    <source>
        <dbReference type="ARBA" id="ARBA00001957"/>
    </source>
</evidence>
<dbReference type="PANTHER" id="PTHR45527">
    <property type="entry name" value="NONRIBOSOMAL PEPTIDE SYNTHETASE"/>
    <property type="match status" value="1"/>
</dbReference>
<evidence type="ECO:0000256" key="2">
    <source>
        <dbReference type="ARBA" id="ARBA00005102"/>
    </source>
</evidence>
<dbReference type="Gene3D" id="3.40.50.12780">
    <property type="entry name" value="N-terminal domain of ligase-like"/>
    <property type="match status" value="1"/>
</dbReference>
<dbReference type="Pfam" id="PF00550">
    <property type="entry name" value="PP-binding"/>
    <property type="match status" value="2"/>
</dbReference>
<organism evidence="10 11">
    <name type="scientific">Gordonia humi</name>
    <dbReference type="NCBI Taxonomy" id="686429"/>
    <lineage>
        <taxon>Bacteria</taxon>
        <taxon>Bacillati</taxon>
        <taxon>Actinomycetota</taxon>
        <taxon>Actinomycetes</taxon>
        <taxon>Mycobacteriales</taxon>
        <taxon>Gordoniaceae</taxon>
        <taxon>Gordonia</taxon>
    </lineage>
</organism>
<dbReference type="InterPro" id="IPR020845">
    <property type="entry name" value="AMP-binding_CS"/>
</dbReference>
<dbReference type="SMART" id="SM00823">
    <property type="entry name" value="PKS_PP"/>
    <property type="match status" value="1"/>
</dbReference>